<dbReference type="GO" id="GO:0042393">
    <property type="term" value="F:histone binding"/>
    <property type="evidence" value="ECO:0007669"/>
    <property type="project" value="TreeGrafter"/>
</dbReference>
<dbReference type="GO" id="GO:0140673">
    <property type="term" value="P:transcription elongation-coupled chromatin remodeling"/>
    <property type="evidence" value="ECO:0007669"/>
    <property type="project" value="InterPro"/>
</dbReference>
<dbReference type="Proteomes" id="UP001152484">
    <property type="component" value="Unassembled WGS sequence"/>
</dbReference>
<protein>
    <recommendedName>
        <fullName evidence="1">Spt6 SH2 domain-containing protein</fullName>
    </recommendedName>
</protein>
<dbReference type="AlphaFoldDB" id="A0A9P0ZY49"/>
<dbReference type="OrthoDB" id="1725446at2759"/>
<evidence type="ECO:0000313" key="2">
    <source>
        <dbReference type="EMBL" id="CAH9116746.1"/>
    </source>
</evidence>
<comment type="caution">
    <text evidence="2">The sequence shown here is derived from an EMBL/GenBank/DDBJ whole genome shotgun (WGS) entry which is preliminary data.</text>
</comment>
<dbReference type="InterPro" id="IPR017072">
    <property type="entry name" value="TF_Spt6"/>
</dbReference>
<dbReference type="GO" id="GO:0034728">
    <property type="term" value="P:nucleosome organization"/>
    <property type="evidence" value="ECO:0007669"/>
    <property type="project" value="TreeGrafter"/>
</dbReference>
<keyword evidence="3" id="KW-1185">Reference proteome</keyword>
<proteinExistence type="predicted"/>
<dbReference type="PANTHER" id="PTHR10145">
    <property type="entry name" value="TRANSCRIPTION ELONGATION FACTOR SPT6"/>
    <property type="match status" value="1"/>
</dbReference>
<dbReference type="Gene3D" id="3.30.505.10">
    <property type="entry name" value="SH2 domain"/>
    <property type="match status" value="1"/>
</dbReference>
<dbReference type="InterPro" id="IPR036860">
    <property type="entry name" value="SH2_dom_sf"/>
</dbReference>
<feature type="domain" description="Spt6 SH2" evidence="1">
    <location>
        <begin position="27"/>
        <end position="89"/>
    </location>
</feature>
<sequence>MRGNRFLNNKYVSDFYCENHSSLENIQEKARKEKELTKKHFKLRMIVHPRFQNITADQAMEFLSAKEPGESIIRPSSRGPYFLTLTLKV</sequence>
<dbReference type="EMBL" id="CAMAPE010000070">
    <property type="protein sequence ID" value="CAH9116746.1"/>
    <property type="molecule type" value="Genomic_DNA"/>
</dbReference>
<name>A0A9P0ZY49_CUSEU</name>
<dbReference type="GO" id="GO:0031491">
    <property type="term" value="F:nucleosome binding"/>
    <property type="evidence" value="ECO:0007669"/>
    <property type="project" value="TreeGrafter"/>
</dbReference>
<dbReference type="InterPro" id="IPR035420">
    <property type="entry name" value="Spt6_SH2"/>
</dbReference>
<evidence type="ECO:0000313" key="3">
    <source>
        <dbReference type="Proteomes" id="UP001152484"/>
    </source>
</evidence>
<dbReference type="GO" id="GO:0008023">
    <property type="term" value="C:transcription elongation factor complex"/>
    <property type="evidence" value="ECO:0007669"/>
    <property type="project" value="TreeGrafter"/>
</dbReference>
<dbReference type="Pfam" id="PF14633">
    <property type="entry name" value="SH2_2"/>
    <property type="match status" value="1"/>
</dbReference>
<organism evidence="2 3">
    <name type="scientific">Cuscuta europaea</name>
    <name type="common">European dodder</name>
    <dbReference type="NCBI Taxonomy" id="41803"/>
    <lineage>
        <taxon>Eukaryota</taxon>
        <taxon>Viridiplantae</taxon>
        <taxon>Streptophyta</taxon>
        <taxon>Embryophyta</taxon>
        <taxon>Tracheophyta</taxon>
        <taxon>Spermatophyta</taxon>
        <taxon>Magnoliopsida</taxon>
        <taxon>eudicotyledons</taxon>
        <taxon>Gunneridae</taxon>
        <taxon>Pentapetalae</taxon>
        <taxon>asterids</taxon>
        <taxon>lamiids</taxon>
        <taxon>Solanales</taxon>
        <taxon>Convolvulaceae</taxon>
        <taxon>Cuscuteae</taxon>
        <taxon>Cuscuta</taxon>
        <taxon>Cuscuta subgen. Cuscuta</taxon>
    </lineage>
</organism>
<gene>
    <name evidence="2" type="ORF">CEURO_LOCUS21292</name>
</gene>
<reference evidence="2" key="1">
    <citation type="submission" date="2022-07" db="EMBL/GenBank/DDBJ databases">
        <authorList>
            <person name="Macas J."/>
            <person name="Novak P."/>
            <person name="Neumann P."/>
        </authorList>
    </citation>
    <scope>NUCLEOTIDE SEQUENCE</scope>
</reference>
<dbReference type="PANTHER" id="PTHR10145:SF6">
    <property type="entry name" value="TRANSCRIPTION ELONGATION FACTOR SPT6"/>
    <property type="match status" value="1"/>
</dbReference>
<evidence type="ECO:0000259" key="1">
    <source>
        <dbReference type="Pfam" id="PF14633"/>
    </source>
</evidence>
<accession>A0A9P0ZY49</accession>
<dbReference type="SUPFAM" id="SSF55550">
    <property type="entry name" value="SH2 domain"/>
    <property type="match status" value="1"/>
</dbReference>